<reference evidence="2 3" key="1">
    <citation type="journal article" date="2018" name="New Phytol.">
        <title>Comparative genomics and transcriptomics depict ericoid mycorrhizal fungi as versatile saprotrophs and plant mutualists.</title>
        <authorList>
            <person name="Martino E."/>
            <person name="Morin E."/>
            <person name="Grelet G.A."/>
            <person name="Kuo A."/>
            <person name="Kohler A."/>
            <person name="Daghino S."/>
            <person name="Barry K.W."/>
            <person name="Cichocki N."/>
            <person name="Clum A."/>
            <person name="Dockter R.B."/>
            <person name="Hainaut M."/>
            <person name="Kuo R.C."/>
            <person name="LaButti K."/>
            <person name="Lindahl B.D."/>
            <person name="Lindquist E.A."/>
            <person name="Lipzen A."/>
            <person name="Khouja H.R."/>
            <person name="Magnuson J."/>
            <person name="Murat C."/>
            <person name="Ohm R.A."/>
            <person name="Singer S.W."/>
            <person name="Spatafora J.W."/>
            <person name="Wang M."/>
            <person name="Veneault-Fourrey C."/>
            <person name="Henrissat B."/>
            <person name="Grigoriev I.V."/>
            <person name="Martin F.M."/>
            <person name="Perotto S."/>
        </authorList>
    </citation>
    <scope>NUCLEOTIDE SEQUENCE [LARGE SCALE GENOMIC DNA]</scope>
    <source>
        <strain evidence="2 3">ATCC 22711</strain>
    </source>
</reference>
<accession>A0A2T3BE74</accession>
<gene>
    <name evidence="2" type="ORF">M430DRAFT_79899</name>
</gene>
<organism evidence="2 3">
    <name type="scientific">Amorphotheca resinae ATCC 22711</name>
    <dbReference type="NCBI Taxonomy" id="857342"/>
    <lineage>
        <taxon>Eukaryota</taxon>
        <taxon>Fungi</taxon>
        <taxon>Dikarya</taxon>
        <taxon>Ascomycota</taxon>
        <taxon>Pezizomycotina</taxon>
        <taxon>Leotiomycetes</taxon>
        <taxon>Helotiales</taxon>
        <taxon>Amorphothecaceae</taxon>
        <taxon>Amorphotheca</taxon>
    </lineage>
</organism>
<evidence type="ECO:0000256" key="1">
    <source>
        <dbReference type="SAM" id="MobiDB-lite"/>
    </source>
</evidence>
<feature type="non-terminal residue" evidence="2">
    <location>
        <position position="1"/>
    </location>
</feature>
<evidence type="ECO:0000313" key="3">
    <source>
        <dbReference type="Proteomes" id="UP000241818"/>
    </source>
</evidence>
<feature type="region of interest" description="Disordered" evidence="1">
    <location>
        <begin position="499"/>
        <end position="533"/>
    </location>
</feature>
<name>A0A2T3BE74_AMORE</name>
<dbReference type="EMBL" id="KZ679006">
    <property type="protein sequence ID" value="PSS27633.1"/>
    <property type="molecule type" value="Genomic_DNA"/>
</dbReference>
<sequence>QSQTRAQIQPLQSQPVAENEGWVVFSDAGSATDGTYLASTGCTPRAGRSHISDFGSAQSAARSYAFDEESEHAEGALDDDEDGEDGELDSLDSHLHAFRTVPSVYGAAREAELETSGATVLPTHDGLGSFRIDGMMTGEVVQDHLYSFERFNPRRVKRRRQMDGAAEDEQSERALGVERTRRIEAWRMEQSRLLVDEIQRETRRRQSMTSERRSSVEEREQEDDATLSNVEGPDADEVPSEDNESFWDRITKKVIRGLLGVDDDLLSIILGESLPEDKDPSKTPTTSPPFNTADGLIASSQDDQSSWEYRLLERIARELGILVNQLTDHPGAFTTYLHTQTKPLPYAGLPVIPETARDEPPPSHTDPLIPASSPSVEFQPTLQHTTQPISIPQGSTSLSERLLSPEDATPRATHVLSREEWEADLDIKMVFRYLRSRFVSKFVSPPPPSDFHTHASPHLATSHTADAAARAARVRQHHPLVRPYDRERERTRVSTWRATIPSTGGGISREGTHRRRSSSSCASESRMSASALGKMSGSSRHYWDFGPGSVGSGGSLLASTGAMGSWGEV</sequence>
<keyword evidence="3" id="KW-1185">Reference proteome</keyword>
<feature type="compositionally biased region" description="Acidic residues" evidence="1">
    <location>
        <begin position="233"/>
        <end position="243"/>
    </location>
</feature>
<dbReference type="OrthoDB" id="5402147at2759"/>
<feature type="compositionally biased region" description="Low complexity" evidence="1">
    <location>
        <begin position="518"/>
        <end position="531"/>
    </location>
</feature>
<feature type="region of interest" description="Disordered" evidence="1">
    <location>
        <begin position="201"/>
        <end position="243"/>
    </location>
</feature>
<feature type="region of interest" description="Disordered" evidence="1">
    <location>
        <begin position="274"/>
        <end position="297"/>
    </location>
</feature>
<evidence type="ECO:0000313" key="2">
    <source>
        <dbReference type="EMBL" id="PSS27633.1"/>
    </source>
</evidence>
<dbReference type="InParanoid" id="A0A2T3BE74"/>
<feature type="region of interest" description="Disordered" evidence="1">
    <location>
        <begin position="62"/>
        <end position="89"/>
    </location>
</feature>
<feature type="non-terminal residue" evidence="2">
    <location>
        <position position="569"/>
    </location>
</feature>
<dbReference type="GeneID" id="36577670"/>
<proteinExistence type="predicted"/>
<protein>
    <submittedName>
        <fullName evidence="2">Uncharacterized protein</fullName>
    </submittedName>
</protein>
<feature type="compositionally biased region" description="Acidic residues" evidence="1">
    <location>
        <begin position="66"/>
        <end position="89"/>
    </location>
</feature>
<dbReference type="RefSeq" id="XP_024725158.1">
    <property type="nucleotide sequence ID" value="XM_024869589.1"/>
</dbReference>
<dbReference type="AlphaFoldDB" id="A0A2T3BE74"/>
<dbReference type="Proteomes" id="UP000241818">
    <property type="component" value="Unassembled WGS sequence"/>
</dbReference>